<dbReference type="VEuPathDB" id="VectorBase:BGLAX_045946"/>
<dbReference type="EnsemblMetazoa" id="BGLB035367-RA">
    <property type="protein sequence ID" value="BGLB035367-PA"/>
    <property type="gene ID" value="BGLB035367"/>
</dbReference>
<name>A0A2C9LVA4_BIOGL</name>
<organism evidence="1 2">
    <name type="scientific">Biomphalaria glabrata</name>
    <name type="common">Bloodfluke planorb</name>
    <name type="synonym">Freshwater snail</name>
    <dbReference type="NCBI Taxonomy" id="6526"/>
    <lineage>
        <taxon>Eukaryota</taxon>
        <taxon>Metazoa</taxon>
        <taxon>Spiralia</taxon>
        <taxon>Lophotrochozoa</taxon>
        <taxon>Mollusca</taxon>
        <taxon>Gastropoda</taxon>
        <taxon>Heterobranchia</taxon>
        <taxon>Euthyneura</taxon>
        <taxon>Panpulmonata</taxon>
        <taxon>Hygrophila</taxon>
        <taxon>Lymnaeoidea</taxon>
        <taxon>Planorbidae</taxon>
        <taxon>Biomphalaria</taxon>
    </lineage>
</organism>
<protein>
    <recommendedName>
        <fullName evidence="3">Protein kinase domain-containing protein</fullName>
    </recommendedName>
</protein>
<dbReference type="AlphaFoldDB" id="A0A2C9LVA4"/>
<evidence type="ECO:0000313" key="2">
    <source>
        <dbReference type="Proteomes" id="UP000076420"/>
    </source>
</evidence>
<dbReference type="SUPFAM" id="SSF56112">
    <property type="entry name" value="Protein kinase-like (PK-like)"/>
    <property type="match status" value="1"/>
</dbReference>
<dbReference type="InterPro" id="IPR011009">
    <property type="entry name" value="Kinase-like_dom_sf"/>
</dbReference>
<evidence type="ECO:0000313" key="1">
    <source>
        <dbReference type="EnsemblMetazoa" id="BGLB035367-PA"/>
    </source>
</evidence>
<gene>
    <name evidence="1" type="primary">106061573</name>
</gene>
<reference evidence="1" key="1">
    <citation type="submission" date="2020-05" db="UniProtKB">
        <authorList>
            <consortium name="EnsemblMetazoa"/>
        </authorList>
    </citation>
    <scope>IDENTIFICATION</scope>
    <source>
        <strain evidence="1">BB02</strain>
    </source>
</reference>
<dbReference type="KEGG" id="bgt:106061573"/>
<evidence type="ECO:0008006" key="3">
    <source>
        <dbReference type="Google" id="ProtNLM"/>
    </source>
</evidence>
<proteinExistence type="predicted"/>
<dbReference type="Proteomes" id="UP000076420">
    <property type="component" value="Unassembled WGS sequence"/>
</dbReference>
<dbReference type="VEuPathDB" id="VectorBase:BGLB035367"/>
<dbReference type="Gene3D" id="1.10.510.10">
    <property type="entry name" value="Transferase(Phosphotransferase) domain 1"/>
    <property type="match status" value="1"/>
</dbReference>
<sequence length="248" mass="28268">MELHCWNHGATLLEPCSYTVGTMELHCWNHGATLLEPWSYTVGTMELHCWNHGATLLEPYNYTSLEAVDVYCFGHVLYEMALGVQLNTPTCDTFPPECPAQIRSVLESILTTEACKNGLPTVANLLSHPLFSDVNLVPQTNKPVLKIPSKLKDFVKSSKEEIESRLKSDQKLLKQVQRLSKAKEFHMSEEETKKRRRSRKSSTALNYLLVVLHLTTSWWYCARLPHGGTALECLMVVLHLTTSWWYCT</sequence>
<accession>A0A2C9LVA4</accession>